<protein>
    <submittedName>
        <fullName evidence="6">DNA-binding CsgD family transcriptional regulator</fullName>
    </submittedName>
</protein>
<dbReference type="CDD" id="cd06170">
    <property type="entry name" value="LuxR_C_like"/>
    <property type="match status" value="1"/>
</dbReference>
<dbReference type="InterPro" id="IPR036388">
    <property type="entry name" value="WH-like_DNA-bd_sf"/>
</dbReference>
<dbReference type="InterPro" id="IPR027417">
    <property type="entry name" value="P-loop_NTPase"/>
</dbReference>
<dbReference type="InterPro" id="IPR016032">
    <property type="entry name" value="Sig_transdc_resp-reg_C-effctor"/>
</dbReference>
<dbReference type="SUPFAM" id="SSF52540">
    <property type="entry name" value="P-loop containing nucleoside triphosphate hydrolases"/>
    <property type="match status" value="1"/>
</dbReference>
<dbReference type="SUPFAM" id="SSF46894">
    <property type="entry name" value="C-terminal effector domain of the bipartite response regulators"/>
    <property type="match status" value="1"/>
</dbReference>
<dbReference type="PANTHER" id="PTHR44688">
    <property type="entry name" value="DNA-BINDING TRANSCRIPTIONAL ACTIVATOR DEVR_DOSR"/>
    <property type="match status" value="1"/>
</dbReference>
<name>A0A7W8ZCV1_9ACTN</name>
<dbReference type="EMBL" id="JACHBR010000003">
    <property type="protein sequence ID" value="MBB5631601.1"/>
    <property type="molecule type" value="Genomic_DNA"/>
</dbReference>
<keyword evidence="2 6" id="KW-0238">DNA-binding</keyword>
<evidence type="ECO:0000256" key="2">
    <source>
        <dbReference type="ARBA" id="ARBA00023125"/>
    </source>
</evidence>
<dbReference type="Proteomes" id="UP000588112">
    <property type="component" value="Unassembled WGS sequence"/>
</dbReference>
<evidence type="ECO:0000313" key="6">
    <source>
        <dbReference type="EMBL" id="MBB5631601.1"/>
    </source>
</evidence>
<evidence type="ECO:0000256" key="3">
    <source>
        <dbReference type="ARBA" id="ARBA00023163"/>
    </source>
</evidence>
<dbReference type="PANTHER" id="PTHR44688:SF16">
    <property type="entry name" value="DNA-BINDING TRANSCRIPTIONAL ACTIVATOR DEVR_DOSR"/>
    <property type="match status" value="1"/>
</dbReference>
<dbReference type="Pfam" id="PF00196">
    <property type="entry name" value="GerE"/>
    <property type="match status" value="1"/>
</dbReference>
<dbReference type="Gene3D" id="1.10.10.10">
    <property type="entry name" value="Winged helix-like DNA-binding domain superfamily/Winged helix DNA-binding domain"/>
    <property type="match status" value="1"/>
</dbReference>
<dbReference type="RefSeq" id="WP_184618066.1">
    <property type="nucleotide sequence ID" value="NZ_BOOS01000009.1"/>
</dbReference>
<reference evidence="6 7" key="1">
    <citation type="submission" date="2020-08" db="EMBL/GenBank/DDBJ databases">
        <title>Sequencing the genomes of 1000 actinobacteria strains.</title>
        <authorList>
            <person name="Klenk H.-P."/>
        </authorList>
    </citation>
    <scope>NUCLEOTIDE SEQUENCE [LARGE SCALE GENOMIC DNA]</scope>
    <source>
        <strain evidence="6 7">DSM 45790</strain>
    </source>
</reference>
<evidence type="ECO:0000313" key="7">
    <source>
        <dbReference type="Proteomes" id="UP000588112"/>
    </source>
</evidence>
<evidence type="ECO:0000259" key="5">
    <source>
        <dbReference type="PROSITE" id="PS50043"/>
    </source>
</evidence>
<evidence type="ECO:0000256" key="4">
    <source>
        <dbReference type="SAM" id="MobiDB-lite"/>
    </source>
</evidence>
<keyword evidence="1" id="KW-0805">Transcription regulation</keyword>
<accession>A0A7W8ZCV1</accession>
<proteinExistence type="predicted"/>
<feature type="region of interest" description="Disordered" evidence="4">
    <location>
        <begin position="862"/>
        <end position="886"/>
    </location>
</feature>
<dbReference type="GO" id="GO:0006355">
    <property type="term" value="P:regulation of DNA-templated transcription"/>
    <property type="evidence" value="ECO:0007669"/>
    <property type="project" value="InterPro"/>
</dbReference>
<dbReference type="PRINTS" id="PR00038">
    <property type="entry name" value="HTHLUXR"/>
</dbReference>
<dbReference type="SMART" id="SM00421">
    <property type="entry name" value="HTH_LUXR"/>
    <property type="match status" value="1"/>
</dbReference>
<sequence length="886" mass="94290">MRGLWPFVARASELGRVRSASLRGNGLVVAGPAGVGKTRLVTEALDGIAGRPVVQVFGTNAGAAIPLGAYAHMLPARFPVGGWGNLLRWAADAVAPSPTLLHVDDAHLLDATSAALVHHLVVHGRATAVVTVRSGEPSPDSIMALWKNDLIPRLELAPLSAEETRLLLSRALGGQVALWTARRLHAAALGNILFLRELVLAGQEQGCLRRSPQGVWQWQGELRVSSRLRELIEARLGGVGDAEREVLEFVALGEPLDADILSGLVPRPAVDRAEAGQFITTGWQEDRLVARLAHPLYGDAVRSAMGPFRTRSLVRRLAQAVQAAGMRRRGDLVRVAVWQLDGERAADPALLIQACQAAWAAWDLDLAIRLGRAALDAGGGATVAATLGSLLLFTGQGREAEAVLVRTRELIASDEELVAHHVVRAWNLIFGLGREAEAFQVLAVAEGATTVPALLQHILSMRAGFHMYAGRLREAEQDLDRARELGELETWLTGMMNALSAWILVLRGRLGEGLALAAGTLSGSETWREKTPFVEHVLEDAICLAHLFAGSLDAAEAVATERLALDGPRPGPRATSSGVLGMVHRLRGQVQDALRWCGDSAECWDSIPLVTTAPCRGEFAIVAALAGDLEAARRVFPGDEESAPLLSFTGVGFLLPLARTWMTALAGDTQGAIARALAAADDAERHGLHSWQVFALHDVVRLGAATRVAGRLAGLADLVEGELVVLCARHAAARTGKALEEVSADFERLGMILYAAEAAAQASLAHAAEGRERHARALAGRAYDLASRCQGAHTPALAHLSAPRLTASEWEIARLAAAGLTNRQIAGRRVISIRTVSSHLNRVYHKLGVSDRTGLARRLNTLSPHQAGPWTGTGSGDGGRFDQTAT</sequence>
<dbReference type="AlphaFoldDB" id="A0A7W8ZCV1"/>
<keyword evidence="3" id="KW-0804">Transcription</keyword>
<dbReference type="PROSITE" id="PS50043">
    <property type="entry name" value="HTH_LUXR_2"/>
    <property type="match status" value="1"/>
</dbReference>
<feature type="domain" description="HTH luxR-type" evidence="5">
    <location>
        <begin position="798"/>
        <end position="863"/>
    </location>
</feature>
<comment type="caution">
    <text evidence="6">The sequence shown here is derived from an EMBL/GenBank/DDBJ whole genome shotgun (WGS) entry which is preliminary data.</text>
</comment>
<keyword evidence="7" id="KW-1185">Reference proteome</keyword>
<dbReference type="GO" id="GO:0003677">
    <property type="term" value="F:DNA binding"/>
    <property type="evidence" value="ECO:0007669"/>
    <property type="project" value="UniProtKB-KW"/>
</dbReference>
<evidence type="ECO:0000256" key="1">
    <source>
        <dbReference type="ARBA" id="ARBA00023015"/>
    </source>
</evidence>
<organism evidence="6 7">
    <name type="scientific">Sphaerisporangium krabiense</name>
    <dbReference type="NCBI Taxonomy" id="763782"/>
    <lineage>
        <taxon>Bacteria</taxon>
        <taxon>Bacillati</taxon>
        <taxon>Actinomycetota</taxon>
        <taxon>Actinomycetes</taxon>
        <taxon>Streptosporangiales</taxon>
        <taxon>Streptosporangiaceae</taxon>
        <taxon>Sphaerisporangium</taxon>
    </lineage>
</organism>
<gene>
    <name evidence="6" type="ORF">BJ981_007387</name>
</gene>
<dbReference type="InterPro" id="IPR000792">
    <property type="entry name" value="Tscrpt_reg_LuxR_C"/>
</dbReference>